<dbReference type="PANTHER" id="PTHR18929">
    <property type="entry name" value="PROTEIN DISULFIDE ISOMERASE"/>
    <property type="match status" value="1"/>
</dbReference>
<comment type="catalytic activity">
    <reaction evidence="1 13">
        <text>Catalyzes the rearrangement of -S-S- bonds in proteins.</text>
        <dbReference type="EC" id="5.3.4.1"/>
    </reaction>
</comment>
<dbReference type="SUPFAM" id="SSF52833">
    <property type="entry name" value="Thioredoxin-like"/>
    <property type="match status" value="4"/>
</dbReference>
<keyword evidence="10 11" id="KW-0676">Redox-active center</keyword>
<evidence type="ECO:0000256" key="5">
    <source>
        <dbReference type="ARBA" id="ARBA00022729"/>
    </source>
</evidence>
<dbReference type="Pfam" id="PF13848">
    <property type="entry name" value="Thioredoxin_6"/>
    <property type="match status" value="1"/>
</dbReference>
<proteinExistence type="inferred from homology"/>
<dbReference type="InterPro" id="IPR036249">
    <property type="entry name" value="Thioredoxin-like_sf"/>
</dbReference>
<dbReference type="FunFam" id="3.40.30.10:FF:000017">
    <property type="entry name" value="Protein disulfide-isomerase A4"/>
    <property type="match status" value="1"/>
</dbReference>
<accession>A0A7M7KF64</accession>
<dbReference type="GO" id="GO:0006457">
    <property type="term" value="P:protein folding"/>
    <property type="evidence" value="ECO:0007669"/>
    <property type="project" value="TreeGrafter"/>
</dbReference>
<dbReference type="PRINTS" id="PR00421">
    <property type="entry name" value="THIOREDOXIN"/>
</dbReference>
<dbReference type="CDD" id="cd02995">
    <property type="entry name" value="PDI_a_PDI_a'_C"/>
    <property type="match status" value="1"/>
</dbReference>
<feature type="disulfide bond" description="Redox-active" evidence="11">
    <location>
        <begin position="400"/>
        <end position="403"/>
    </location>
</feature>
<dbReference type="GO" id="GO:0003756">
    <property type="term" value="F:protein disulfide isomerase activity"/>
    <property type="evidence" value="ECO:0007669"/>
    <property type="project" value="UniProtKB-EC"/>
</dbReference>
<evidence type="ECO:0000256" key="11">
    <source>
        <dbReference type="PIRSR" id="PIRSR605792-51"/>
    </source>
</evidence>
<dbReference type="EnsemblMetazoa" id="XM_022809198">
    <property type="protein sequence ID" value="XP_022664933"/>
    <property type="gene ID" value="LOC111251981"/>
</dbReference>
<dbReference type="InterPro" id="IPR017937">
    <property type="entry name" value="Thioredoxin_CS"/>
</dbReference>
<evidence type="ECO:0000256" key="9">
    <source>
        <dbReference type="ARBA" id="ARBA00023235"/>
    </source>
</evidence>
<dbReference type="Pfam" id="PF00085">
    <property type="entry name" value="Thioredoxin"/>
    <property type="match status" value="2"/>
</dbReference>
<dbReference type="FunCoup" id="A0A7M7KF64">
    <property type="interactions" value="1380"/>
</dbReference>
<dbReference type="GO" id="GO:0005788">
    <property type="term" value="C:endoplasmic reticulum lumen"/>
    <property type="evidence" value="ECO:0007669"/>
    <property type="project" value="UniProtKB-SubCell"/>
</dbReference>
<evidence type="ECO:0000256" key="1">
    <source>
        <dbReference type="ARBA" id="ARBA00001182"/>
    </source>
</evidence>
<evidence type="ECO:0000259" key="14">
    <source>
        <dbReference type="PROSITE" id="PS51352"/>
    </source>
</evidence>
<dbReference type="NCBIfam" id="TIGR01126">
    <property type="entry name" value="pdi_dom"/>
    <property type="match status" value="2"/>
</dbReference>
<dbReference type="OrthoDB" id="427280at2759"/>
<dbReference type="InterPro" id="IPR013766">
    <property type="entry name" value="Thioredoxin_domain"/>
</dbReference>
<dbReference type="RefSeq" id="XP_022664933.1">
    <property type="nucleotide sequence ID" value="XM_022809198.1"/>
</dbReference>
<feature type="disulfide bond" description="Redox-active" evidence="11">
    <location>
        <begin position="56"/>
        <end position="59"/>
    </location>
</feature>
<evidence type="ECO:0000256" key="7">
    <source>
        <dbReference type="ARBA" id="ARBA00022824"/>
    </source>
</evidence>
<dbReference type="CDD" id="cd03073">
    <property type="entry name" value="PDI_b'_ERp72_ERp57"/>
    <property type="match status" value="1"/>
</dbReference>
<keyword evidence="16" id="KW-1185">Reference proteome</keyword>
<dbReference type="InterPro" id="IPR005788">
    <property type="entry name" value="PDI_thioredoxin-like_dom"/>
</dbReference>
<dbReference type="GeneID" id="111251981"/>
<dbReference type="Gene3D" id="3.40.30.10">
    <property type="entry name" value="Glutaredoxin"/>
    <property type="match status" value="4"/>
</dbReference>
<keyword evidence="5" id="KW-0732">Signal</keyword>
<comment type="subcellular location">
    <subcellularLocation>
        <location evidence="2">Endoplasmic reticulum lumen</location>
    </subcellularLocation>
</comment>
<dbReference type="FunFam" id="3.40.30.10:FF:000303">
    <property type="entry name" value="Protein disulfide-isomerase"/>
    <property type="match status" value="1"/>
</dbReference>
<evidence type="ECO:0000256" key="8">
    <source>
        <dbReference type="ARBA" id="ARBA00023157"/>
    </source>
</evidence>
<dbReference type="NCBIfam" id="TIGR01130">
    <property type="entry name" value="ER_PDI_fam"/>
    <property type="match status" value="1"/>
</dbReference>
<keyword evidence="9 13" id="KW-0413">Isomerase</keyword>
<dbReference type="EC" id="5.3.4.1" evidence="4 13"/>
<dbReference type="InParanoid" id="A0A7M7KF64"/>
<evidence type="ECO:0000256" key="4">
    <source>
        <dbReference type="ARBA" id="ARBA00012723"/>
    </source>
</evidence>
<feature type="domain" description="Thioredoxin" evidence="14">
    <location>
        <begin position="350"/>
        <end position="478"/>
    </location>
</feature>
<keyword evidence="8 11" id="KW-1015">Disulfide bond</keyword>
<dbReference type="PROSITE" id="PS51352">
    <property type="entry name" value="THIOREDOXIN_2"/>
    <property type="match status" value="2"/>
</dbReference>
<name>A0A7M7KF64_VARDE</name>
<keyword evidence="7" id="KW-0256">Endoplasmic reticulum</keyword>
<keyword evidence="6" id="KW-0677">Repeat</keyword>
<dbReference type="FunFam" id="3.40.30.10:FF:000077">
    <property type="entry name" value="Protein disulfide-isomerase"/>
    <property type="match status" value="1"/>
</dbReference>
<evidence type="ECO:0000256" key="10">
    <source>
        <dbReference type="ARBA" id="ARBA00023284"/>
    </source>
</evidence>
<sequence length="496" mass="55991">MRSHSSYLIMKTLGAGLIVALFTTVSAHNYIEMTENFEGKITGYPVALVKFFAPWCGHCKRLAPEFDKAAGILKNNDPPVILATVDCTADSGKDVCSKYGVSGYPTLKIFRDGELSQEYNGPREAGGIVKYMKAQVGPASKEVKTKGELESLLKRDETVILGVFKEKDSSLHKVFQKVADKERERYTFAHTHEAALADAKKLSDDVVLIRAKKFHSKFEDNEVVYDGSPDAVALESFIRKRFFGLVGHRTQENYQQFDNPLLIAYYDVDYDKNTKGTNYWRNRIMKAVKEFSGKLSFAVSNKDQFAGELDEFGLKAADKPVIGIRNEKQQKFRMESDFSIDNLNQFIKDYFAGKLEPHFKSEDVPEKNDGPVKVAVAKNFDELVVKSDKDILIEFYAPWCGHCKKLAPTYESLGTELENEDVLIVKMDATANDVPAPFEVQGFPTLYWLPKGEKSNPQKYDGGRDLNDFIKYIAKHATNELKNYDRSGNKKSKSEL</sequence>
<evidence type="ECO:0000256" key="13">
    <source>
        <dbReference type="RuleBase" id="RU361130"/>
    </source>
</evidence>
<dbReference type="PROSITE" id="PS00194">
    <property type="entry name" value="THIOREDOXIN_1"/>
    <property type="match status" value="2"/>
</dbReference>
<evidence type="ECO:0000256" key="3">
    <source>
        <dbReference type="ARBA" id="ARBA00006347"/>
    </source>
</evidence>
<evidence type="ECO:0000313" key="15">
    <source>
        <dbReference type="EnsemblMetazoa" id="XP_022664933"/>
    </source>
</evidence>
<dbReference type="KEGG" id="vde:111251981"/>
<dbReference type="AlphaFoldDB" id="A0A7M7KF64"/>
<dbReference type="PANTHER" id="PTHR18929:SF132">
    <property type="entry name" value="PROTEIN DISULFIDE-ISOMERASE A3"/>
    <property type="match status" value="1"/>
</dbReference>
<dbReference type="GO" id="GO:0034976">
    <property type="term" value="P:response to endoplasmic reticulum stress"/>
    <property type="evidence" value="ECO:0007669"/>
    <property type="project" value="TreeGrafter"/>
</dbReference>
<dbReference type="FunFam" id="3.40.30.10:FF:000045">
    <property type="entry name" value="Disulfide-isomerase A3"/>
    <property type="match status" value="1"/>
</dbReference>
<comment type="similarity">
    <text evidence="3 12">Belongs to the protein disulfide isomerase family.</text>
</comment>
<evidence type="ECO:0000256" key="6">
    <source>
        <dbReference type="ARBA" id="ARBA00022737"/>
    </source>
</evidence>
<organism evidence="15 16">
    <name type="scientific">Varroa destructor</name>
    <name type="common">Honeybee mite</name>
    <dbReference type="NCBI Taxonomy" id="109461"/>
    <lineage>
        <taxon>Eukaryota</taxon>
        <taxon>Metazoa</taxon>
        <taxon>Ecdysozoa</taxon>
        <taxon>Arthropoda</taxon>
        <taxon>Chelicerata</taxon>
        <taxon>Arachnida</taxon>
        <taxon>Acari</taxon>
        <taxon>Parasitiformes</taxon>
        <taxon>Mesostigmata</taxon>
        <taxon>Gamasina</taxon>
        <taxon>Dermanyssoidea</taxon>
        <taxon>Varroidae</taxon>
        <taxon>Varroa</taxon>
    </lineage>
</organism>
<dbReference type="InterPro" id="IPR005792">
    <property type="entry name" value="Prot_disulphide_isomerase"/>
</dbReference>
<reference evidence="15" key="1">
    <citation type="submission" date="2021-01" db="UniProtKB">
        <authorList>
            <consortium name="EnsemblMetazoa"/>
        </authorList>
    </citation>
    <scope>IDENTIFICATION</scope>
</reference>
<feature type="domain" description="Thioredoxin" evidence="14">
    <location>
        <begin position="13"/>
        <end position="137"/>
    </location>
</feature>
<dbReference type="OMA" id="QLANKFE"/>
<evidence type="ECO:0000313" key="16">
    <source>
        <dbReference type="Proteomes" id="UP000594260"/>
    </source>
</evidence>
<dbReference type="Proteomes" id="UP000594260">
    <property type="component" value="Unplaced"/>
</dbReference>
<dbReference type="CDD" id="cd02961">
    <property type="entry name" value="PDI_a_family"/>
    <property type="match status" value="1"/>
</dbReference>
<evidence type="ECO:0000256" key="2">
    <source>
        <dbReference type="ARBA" id="ARBA00004319"/>
    </source>
</evidence>
<protein>
    <recommendedName>
        <fullName evidence="4 13">Protein disulfide-isomerase</fullName>
        <ecNumber evidence="4 13">5.3.4.1</ecNumber>
    </recommendedName>
</protein>
<evidence type="ECO:0000256" key="12">
    <source>
        <dbReference type="RuleBase" id="RU004208"/>
    </source>
</evidence>